<comment type="caution">
    <text evidence="1">The sequence shown here is derived from an EMBL/GenBank/DDBJ whole genome shotgun (WGS) entry which is preliminary data.</text>
</comment>
<keyword evidence="2" id="KW-1185">Reference proteome</keyword>
<name>A0A9P6Y301_9FUNG</name>
<dbReference type="EMBL" id="JAANIU010007331">
    <property type="protein sequence ID" value="KAG1538163.1"/>
    <property type="molecule type" value="Genomic_DNA"/>
</dbReference>
<proteinExistence type="predicted"/>
<evidence type="ECO:0000313" key="1">
    <source>
        <dbReference type="EMBL" id="KAG1538163.1"/>
    </source>
</evidence>
<reference evidence="1 2" key="1">
    <citation type="journal article" date="2020" name="Microb. Genom.">
        <title>Genetic diversity of clinical and environmental Mucorales isolates obtained from an investigation of mucormycosis cases among solid organ transplant recipients.</title>
        <authorList>
            <person name="Nguyen M.H."/>
            <person name="Kaul D."/>
            <person name="Muto C."/>
            <person name="Cheng S.J."/>
            <person name="Richter R.A."/>
            <person name="Bruno V.M."/>
            <person name="Liu G."/>
            <person name="Beyhan S."/>
            <person name="Sundermann A.J."/>
            <person name="Mounaud S."/>
            <person name="Pasculle A.W."/>
            <person name="Nierman W.C."/>
            <person name="Driscoll E."/>
            <person name="Cumbie R."/>
            <person name="Clancy C.J."/>
            <person name="Dupont C.L."/>
        </authorList>
    </citation>
    <scope>NUCLEOTIDE SEQUENCE [LARGE SCALE GENOMIC DNA]</scope>
    <source>
        <strain evidence="1 2">GL24</strain>
    </source>
</reference>
<sequence>MPSSGIFSKNISCTRGGRERDRQAGAECTLGAAHIDVAAVDLRALARHLGTAGDMATDAVAVLAQAGGQCIDVVLQFQRAEHAVELAAPLRVGAAQGRRIGHEDVRLVLDAGVPARLQRADVEAAGVVEGPAAQAAVGTTADVAGVFHRRVEQPGLVAGEGRTQVDPRGLW</sequence>
<accession>A0A9P6Y301</accession>
<organism evidence="1 2">
    <name type="scientific">Rhizopus delemar</name>
    <dbReference type="NCBI Taxonomy" id="936053"/>
    <lineage>
        <taxon>Eukaryota</taxon>
        <taxon>Fungi</taxon>
        <taxon>Fungi incertae sedis</taxon>
        <taxon>Mucoromycota</taxon>
        <taxon>Mucoromycotina</taxon>
        <taxon>Mucoromycetes</taxon>
        <taxon>Mucorales</taxon>
        <taxon>Mucorineae</taxon>
        <taxon>Rhizopodaceae</taxon>
        <taxon>Rhizopus</taxon>
    </lineage>
</organism>
<dbReference type="AlphaFoldDB" id="A0A9P6Y301"/>
<dbReference type="Proteomes" id="UP000740926">
    <property type="component" value="Unassembled WGS sequence"/>
</dbReference>
<gene>
    <name evidence="1" type="ORF">G6F50_014714</name>
</gene>
<protein>
    <submittedName>
        <fullName evidence="1">Uncharacterized protein</fullName>
    </submittedName>
</protein>
<evidence type="ECO:0000313" key="2">
    <source>
        <dbReference type="Proteomes" id="UP000740926"/>
    </source>
</evidence>